<evidence type="ECO:0000256" key="1">
    <source>
        <dbReference type="SAM" id="MobiDB-lite"/>
    </source>
</evidence>
<feature type="region of interest" description="Disordered" evidence="1">
    <location>
        <begin position="34"/>
        <end position="63"/>
    </location>
</feature>
<dbReference type="EMBL" id="KZ302101">
    <property type="protein sequence ID" value="PFH47629.1"/>
    <property type="molecule type" value="Genomic_DNA"/>
</dbReference>
<name>A0A2A9NAH3_9AGAR</name>
<evidence type="ECO:0000313" key="2">
    <source>
        <dbReference type="EMBL" id="PFH47629.1"/>
    </source>
</evidence>
<gene>
    <name evidence="2" type="ORF">AMATHDRAFT_6582</name>
</gene>
<dbReference type="OrthoDB" id="3042753at2759"/>
<organism evidence="2 3">
    <name type="scientific">Amanita thiersii Skay4041</name>
    <dbReference type="NCBI Taxonomy" id="703135"/>
    <lineage>
        <taxon>Eukaryota</taxon>
        <taxon>Fungi</taxon>
        <taxon>Dikarya</taxon>
        <taxon>Basidiomycota</taxon>
        <taxon>Agaricomycotina</taxon>
        <taxon>Agaricomycetes</taxon>
        <taxon>Agaricomycetidae</taxon>
        <taxon>Agaricales</taxon>
        <taxon>Pluteineae</taxon>
        <taxon>Amanitaceae</taxon>
        <taxon>Amanita</taxon>
    </lineage>
</organism>
<dbReference type="STRING" id="703135.A0A2A9NAH3"/>
<sequence length="578" mass="64610">MAIVGLGPIRVCTAKLQTRNNELSSIAPTHTKSYHHISLPTTRGRNPPDLCDGDKSGTPNARHVRPFSHLATPFSIGNNDDLKYEVAVSGGPVTVQGLELEVVEIVQNATSALTPPRRITMDAIVCPERLGPAQSEIAKQFLRVYGAMRQESVNARMSDLTCLSIRYCYGQIKRRLSLSKVFFTPPASLTFVDLIRTYCQPWSRFSNEYRVPILGPLTDILDGHKVPFNQNDGRRLYIINRETLPLWGSIHADLLSDLEEITQTYAGEGDGPILERFLKAYDLLYDFVYAKGVLSVLFGRGCKPSGALRAHWVWSDYDTVARVNDKAKLGDSLPDFTFEVLNHRNIPEFMTHFLQNIVAWRYDAAALSKEKAINSIPLRATIIRAPCSTDVQLYPLKDLLSELYPQVPQLVQQFLVASDYGCVPSTSPNDKKMRRAVALDKWASTATFKGNAHSESVLMGLIEASKTGDFGGEVDDEARFRAHFKDRRSAIGTMTKCCWCCHWLSCELGIKTAGTHGIVYPWSPPTMDISDELLQQLVDVLTPAVRRAVERYMEPESGTPETLLDWSLVANSRFSKEH</sequence>
<proteinExistence type="predicted"/>
<dbReference type="AlphaFoldDB" id="A0A2A9NAH3"/>
<accession>A0A2A9NAH3</accession>
<reference evidence="2 3" key="1">
    <citation type="submission" date="2014-02" db="EMBL/GenBank/DDBJ databases">
        <title>Transposable element dynamics among asymbiotic and ectomycorrhizal Amanita fungi.</title>
        <authorList>
            <consortium name="DOE Joint Genome Institute"/>
            <person name="Hess J."/>
            <person name="Skrede I."/>
            <person name="Wolfe B."/>
            <person name="LaButti K."/>
            <person name="Ohm R.A."/>
            <person name="Grigoriev I.V."/>
            <person name="Pringle A."/>
        </authorList>
    </citation>
    <scope>NUCLEOTIDE SEQUENCE [LARGE SCALE GENOMIC DNA]</scope>
    <source>
        <strain evidence="2 3">SKay4041</strain>
    </source>
</reference>
<evidence type="ECO:0000313" key="3">
    <source>
        <dbReference type="Proteomes" id="UP000242287"/>
    </source>
</evidence>
<protein>
    <submittedName>
        <fullName evidence="2">Uncharacterized protein</fullName>
    </submittedName>
</protein>
<dbReference type="Proteomes" id="UP000242287">
    <property type="component" value="Unassembled WGS sequence"/>
</dbReference>
<keyword evidence="3" id="KW-1185">Reference proteome</keyword>